<dbReference type="EMBL" id="QKTW01000032">
    <property type="protein sequence ID" value="PZF70750.1"/>
    <property type="molecule type" value="Genomic_DNA"/>
</dbReference>
<sequence>MKGFVLAAFCFCTATGAFAQTSDAEVDAVVNLLAVQKKEAISKMVSVSGKDSAAFWKIYDEYAKKNVATGKTRIRLYEQTAHSYGNMTAASADSLATRYFANRGDQEKTLEEYYYKIKKATNSVVAFEFYQSEVYLLTQIRASIMQQIPTYGEVQLAATKK</sequence>
<protein>
    <recommendedName>
        <fullName evidence="4">DUF4142 domain-containing protein</fullName>
    </recommendedName>
</protein>
<name>A0A2W2AF18_9BACT</name>
<keyword evidence="3" id="KW-1185">Reference proteome</keyword>
<keyword evidence="1" id="KW-0732">Signal</keyword>
<proteinExistence type="predicted"/>
<evidence type="ECO:0008006" key="4">
    <source>
        <dbReference type="Google" id="ProtNLM"/>
    </source>
</evidence>
<accession>A0A2W2AF18</accession>
<gene>
    <name evidence="2" type="ORF">DN068_21775</name>
</gene>
<feature type="signal peptide" evidence="1">
    <location>
        <begin position="1"/>
        <end position="19"/>
    </location>
</feature>
<dbReference type="OrthoDB" id="667289at2"/>
<evidence type="ECO:0000256" key="1">
    <source>
        <dbReference type="SAM" id="SignalP"/>
    </source>
</evidence>
<dbReference type="Proteomes" id="UP000248745">
    <property type="component" value="Unassembled WGS sequence"/>
</dbReference>
<evidence type="ECO:0000313" key="3">
    <source>
        <dbReference type="Proteomes" id="UP000248745"/>
    </source>
</evidence>
<evidence type="ECO:0000313" key="2">
    <source>
        <dbReference type="EMBL" id="PZF70750.1"/>
    </source>
</evidence>
<reference evidence="2 3" key="1">
    <citation type="submission" date="2018-06" db="EMBL/GenBank/DDBJ databases">
        <title>Mucibacter soli gen. nov., sp. nov., a new member of the family Chitinophagaceae producing mucin.</title>
        <authorList>
            <person name="Kim M.-K."/>
            <person name="Park S."/>
            <person name="Kim T.-S."/>
            <person name="Joung Y."/>
            <person name="Han J.-H."/>
            <person name="Kim S.B."/>
        </authorList>
    </citation>
    <scope>NUCLEOTIDE SEQUENCE [LARGE SCALE GENOMIC DNA]</scope>
    <source>
        <strain evidence="2 3">R1-15</strain>
    </source>
</reference>
<feature type="chain" id="PRO_5015867591" description="DUF4142 domain-containing protein" evidence="1">
    <location>
        <begin position="20"/>
        <end position="161"/>
    </location>
</feature>
<dbReference type="AlphaFoldDB" id="A0A2W2AF18"/>
<organism evidence="2 3">
    <name type="scientific">Taibaiella soli</name>
    <dbReference type="NCBI Taxonomy" id="1649169"/>
    <lineage>
        <taxon>Bacteria</taxon>
        <taxon>Pseudomonadati</taxon>
        <taxon>Bacteroidota</taxon>
        <taxon>Chitinophagia</taxon>
        <taxon>Chitinophagales</taxon>
        <taxon>Chitinophagaceae</taxon>
        <taxon>Taibaiella</taxon>
    </lineage>
</organism>
<comment type="caution">
    <text evidence="2">The sequence shown here is derived from an EMBL/GenBank/DDBJ whole genome shotgun (WGS) entry which is preliminary data.</text>
</comment>
<dbReference type="RefSeq" id="WP_111001077.1">
    <property type="nucleotide sequence ID" value="NZ_QKTW01000032.1"/>
</dbReference>